<feature type="domain" description="CD1375-like" evidence="1">
    <location>
        <begin position="1"/>
        <end position="48"/>
    </location>
</feature>
<accession>A0A1S5PRY9</accession>
<sequence length="48" mass="5529">MIVKLFAINIVDGSYPFKRVPKVLKPKVKEQIAKMVEDEELLAKLTKE</sequence>
<protein>
    <recommendedName>
        <fullName evidence="1">CD1375-like domain-containing protein</fullName>
    </recommendedName>
</protein>
<organism evidence="2 3">
    <name type="scientific">Streptococcus phage 128</name>
    <dbReference type="NCBI Taxonomy" id="1718281"/>
    <lineage>
        <taxon>Viruses</taxon>
        <taxon>Duplodnaviria</taxon>
        <taxon>Heunggongvirae</taxon>
        <taxon>Uroviricota</taxon>
        <taxon>Caudoviricetes</taxon>
        <taxon>Aliceevansviridae</taxon>
        <taxon>Moineauvirus</taxon>
        <taxon>Moineauvirus mv128</taxon>
    </lineage>
</organism>
<dbReference type="EMBL" id="KT717085">
    <property type="protein sequence ID" value="ALJ99641.1"/>
    <property type="molecule type" value="Genomic_DNA"/>
</dbReference>
<gene>
    <name evidence="2" type="ORF">sp128_18</name>
</gene>
<evidence type="ECO:0000259" key="1">
    <source>
        <dbReference type="Pfam" id="PF23792"/>
    </source>
</evidence>
<keyword evidence="3" id="KW-1185">Reference proteome</keyword>
<dbReference type="InterPro" id="IPR056265">
    <property type="entry name" value="CD1375-like_dom"/>
</dbReference>
<reference evidence="2 3" key="1">
    <citation type="journal article" date="2017" name="Sci. Rep.">
        <title>Phage-host interactions in Streptococcus thermophilus: Genome analysis of phages isolated in Uruguay and ectopic spacer acquisition in CRISPR array.</title>
        <authorList>
            <person name="Achigar R."/>
            <person name="Magadan A.H."/>
            <person name="Tremblay D.M."/>
            <person name="Julia Pianzzola M."/>
            <person name="Moineau S."/>
        </authorList>
    </citation>
    <scope>NUCLEOTIDE SEQUENCE [LARGE SCALE GENOMIC DNA]</scope>
</reference>
<dbReference type="Proteomes" id="UP000225058">
    <property type="component" value="Segment"/>
</dbReference>
<evidence type="ECO:0000313" key="3">
    <source>
        <dbReference type="Proteomes" id="UP000225058"/>
    </source>
</evidence>
<dbReference type="Pfam" id="PF23792">
    <property type="entry name" value="CD1375-like"/>
    <property type="match status" value="1"/>
</dbReference>
<name>A0A1S5PRY9_9CAUD</name>
<proteinExistence type="predicted"/>
<evidence type="ECO:0000313" key="2">
    <source>
        <dbReference type="EMBL" id="ALJ99641.1"/>
    </source>
</evidence>